<dbReference type="RefSeq" id="WP_283733858.1">
    <property type="nucleotide sequence ID" value="NZ_CP125968.1"/>
</dbReference>
<reference evidence="7 8" key="1">
    <citation type="submission" date="2023-06" db="EMBL/GenBank/DDBJ databases">
        <title>Sporosarcina sp. nov., isolated from Korean traditional fermented seafood 'Jeotgal'.</title>
        <authorList>
            <person name="Yang A.I."/>
            <person name="Shin N.-R."/>
        </authorList>
    </citation>
    <scope>NUCLEOTIDE SEQUENCE [LARGE SCALE GENOMIC DNA]</scope>
    <source>
        <strain evidence="7 8">KCTC43456</strain>
    </source>
</reference>
<name>A0AAW9A8M1_9BACL</name>
<dbReference type="Pfam" id="PF00389">
    <property type="entry name" value="2-Hacid_dh"/>
    <property type="match status" value="1"/>
</dbReference>
<evidence type="ECO:0000256" key="4">
    <source>
        <dbReference type="RuleBase" id="RU003719"/>
    </source>
</evidence>
<dbReference type="GO" id="GO:0016616">
    <property type="term" value="F:oxidoreductase activity, acting on the CH-OH group of donors, NAD or NADP as acceptor"/>
    <property type="evidence" value="ECO:0007669"/>
    <property type="project" value="InterPro"/>
</dbReference>
<evidence type="ECO:0000313" key="8">
    <source>
        <dbReference type="Proteomes" id="UP001271648"/>
    </source>
</evidence>
<dbReference type="SUPFAM" id="SSF52283">
    <property type="entry name" value="Formate/glycerate dehydrogenase catalytic domain-like"/>
    <property type="match status" value="1"/>
</dbReference>
<dbReference type="EMBL" id="JAUBDJ010000007">
    <property type="protein sequence ID" value="MDW0117767.1"/>
    <property type="molecule type" value="Genomic_DNA"/>
</dbReference>
<dbReference type="InterPro" id="IPR036291">
    <property type="entry name" value="NAD(P)-bd_dom_sf"/>
</dbReference>
<dbReference type="AlphaFoldDB" id="A0AAW9A8M1"/>
<evidence type="ECO:0000256" key="1">
    <source>
        <dbReference type="ARBA" id="ARBA00005854"/>
    </source>
</evidence>
<dbReference type="PROSITE" id="PS00671">
    <property type="entry name" value="D_2_HYDROXYACID_DH_3"/>
    <property type="match status" value="1"/>
</dbReference>
<feature type="domain" description="D-isomer specific 2-hydroxyacid dehydrogenase NAD-binding" evidence="6">
    <location>
        <begin position="108"/>
        <end position="286"/>
    </location>
</feature>
<keyword evidence="8" id="KW-1185">Reference proteome</keyword>
<dbReference type="InterPro" id="IPR029753">
    <property type="entry name" value="D-isomer_DH_CS"/>
</dbReference>
<accession>A0AAW9A8M1</accession>
<dbReference type="PANTHER" id="PTHR42789">
    <property type="entry name" value="D-ISOMER SPECIFIC 2-HYDROXYACID DEHYDROGENASE FAMILY PROTEIN (AFU_ORTHOLOGUE AFUA_6G10090)"/>
    <property type="match status" value="1"/>
</dbReference>
<comment type="caution">
    <text evidence="7">The sequence shown here is derived from an EMBL/GenBank/DDBJ whole genome shotgun (WGS) entry which is preliminary data.</text>
</comment>
<dbReference type="PANTHER" id="PTHR42789:SF1">
    <property type="entry name" value="D-ISOMER SPECIFIC 2-HYDROXYACID DEHYDROGENASE FAMILY PROTEIN (AFU_ORTHOLOGUE AFUA_6G10090)"/>
    <property type="match status" value="1"/>
</dbReference>
<dbReference type="InterPro" id="IPR006139">
    <property type="entry name" value="D-isomer_2_OHA_DH_cat_dom"/>
</dbReference>
<protein>
    <submittedName>
        <fullName evidence="7">2-hydroxyacid dehydrogenase family protein</fullName>
    </submittedName>
</protein>
<dbReference type="InterPro" id="IPR050857">
    <property type="entry name" value="D-2-hydroxyacid_DH"/>
</dbReference>
<dbReference type="Proteomes" id="UP001271648">
    <property type="component" value="Unassembled WGS sequence"/>
</dbReference>
<dbReference type="SUPFAM" id="SSF51735">
    <property type="entry name" value="NAD(P)-binding Rossmann-fold domains"/>
    <property type="match status" value="1"/>
</dbReference>
<evidence type="ECO:0000313" key="7">
    <source>
        <dbReference type="EMBL" id="MDW0117767.1"/>
    </source>
</evidence>
<sequence>MAKILVAGEIPQIGLDILTKDHEVEVFTGEKLISEAELQERIKDKDALISLLSTPVSQKTIDNAPNLKIIANYGAGFNNIDFDYAASKEIPVTNTPVASTAATADLTIALLLAAARRVAEGDEVCRTIGFNGWAPLYFRGREVTGKIIGIVGFGQIGQAVAKRAAAFDMKVIYSGPRQADIGVEKALNATYVSFDELLAQSDFITINCSYNPSMKHMFSTRQFEMMKPTAYLINCARGPIVEEAALIKALEENLIEGAALDVFEFEPEISEGLKKLKNVVLTPHIGNATFEARDAMAEMAATNIVKVLNNEEPPFVVNGVTSKQAVTTI</sequence>
<dbReference type="InterPro" id="IPR006140">
    <property type="entry name" value="D-isomer_DH_NAD-bd"/>
</dbReference>
<dbReference type="CDD" id="cd12178">
    <property type="entry name" value="2-Hacid_dh_13"/>
    <property type="match status" value="1"/>
</dbReference>
<gene>
    <name evidence="7" type="ORF">QTL97_12530</name>
</gene>
<keyword evidence="3" id="KW-0520">NAD</keyword>
<evidence type="ECO:0000256" key="3">
    <source>
        <dbReference type="ARBA" id="ARBA00023027"/>
    </source>
</evidence>
<evidence type="ECO:0000259" key="6">
    <source>
        <dbReference type="Pfam" id="PF02826"/>
    </source>
</evidence>
<proteinExistence type="inferred from homology"/>
<organism evidence="7 8">
    <name type="scientific">Sporosarcina thermotolerans</name>
    <dbReference type="NCBI Taxonomy" id="633404"/>
    <lineage>
        <taxon>Bacteria</taxon>
        <taxon>Bacillati</taxon>
        <taxon>Bacillota</taxon>
        <taxon>Bacilli</taxon>
        <taxon>Bacillales</taxon>
        <taxon>Caryophanaceae</taxon>
        <taxon>Sporosarcina</taxon>
    </lineage>
</organism>
<dbReference type="Gene3D" id="3.40.50.720">
    <property type="entry name" value="NAD(P)-binding Rossmann-like Domain"/>
    <property type="match status" value="2"/>
</dbReference>
<evidence type="ECO:0000256" key="2">
    <source>
        <dbReference type="ARBA" id="ARBA00023002"/>
    </source>
</evidence>
<keyword evidence="2 4" id="KW-0560">Oxidoreductase</keyword>
<dbReference type="FunFam" id="3.40.50.720:FF:000203">
    <property type="entry name" value="D-3-phosphoglycerate dehydrogenase (SerA)"/>
    <property type="match status" value="1"/>
</dbReference>
<comment type="similarity">
    <text evidence="1 4">Belongs to the D-isomer specific 2-hydroxyacid dehydrogenase family.</text>
</comment>
<feature type="domain" description="D-isomer specific 2-hydroxyacid dehydrogenase catalytic" evidence="5">
    <location>
        <begin position="4"/>
        <end position="318"/>
    </location>
</feature>
<dbReference type="Pfam" id="PF02826">
    <property type="entry name" value="2-Hacid_dh_C"/>
    <property type="match status" value="1"/>
</dbReference>
<dbReference type="GO" id="GO:0051287">
    <property type="term" value="F:NAD binding"/>
    <property type="evidence" value="ECO:0007669"/>
    <property type="project" value="InterPro"/>
</dbReference>
<evidence type="ECO:0000259" key="5">
    <source>
        <dbReference type="Pfam" id="PF00389"/>
    </source>
</evidence>